<evidence type="ECO:0000313" key="1">
    <source>
        <dbReference type="EMBL" id="EQK42923.1"/>
    </source>
</evidence>
<evidence type="ECO:0000313" key="2">
    <source>
        <dbReference type="Proteomes" id="UP000015688"/>
    </source>
</evidence>
<dbReference type="PATRIC" id="fig|1233171.3.peg.1756"/>
<organism evidence="1 2">
    <name type="scientific">Paraclostridium bifermentans ATCC 638 = DSM 14991</name>
    <dbReference type="NCBI Taxonomy" id="1233171"/>
    <lineage>
        <taxon>Bacteria</taxon>
        <taxon>Bacillati</taxon>
        <taxon>Bacillota</taxon>
        <taxon>Clostridia</taxon>
        <taxon>Peptostreptococcales</taxon>
        <taxon>Peptostreptococcaceae</taxon>
        <taxon>Paraclostridium</taxon>
    </lineage>
</organism>
<accession>T4VN40</accession>
<dbReference type="EMBL" id="AVNC01000015">
    <property type="protein sequence ID" value="EQK42923.1"/>
    <property type="molecule type" value="Genomic_DNA"/>
</dbReference>
<dbReference type="RefSeq" id="WP_021433031.1">
    <property type="nucleotide sequence ID" value="NZ_AVNC01000015.1"/>
</dbReference>
<reference evidence="1 2" key="1">
    <citation type="submission" date="2013-06" db="EMBL/GenBank/DDBJ databases">
        <authorList>
            <person name="Walk S."/>
            <person name="Aronoff D."/>
            <person name="Young V.Y."/>
            <person name="Marsh J."/>
            <person name="Harrison L."/>
            <person name="Daugherty S.C."/>
            <person name="Shefchek K.A."/>
            <person name="Hine E.E."/>
            <person name="Tallon L.J."/>
            <person name="Sadzewicz L.K."/>
            <person name="Rasko D.A."/>
        </authorList>
    </citation>
    <scope>NUCLEOTIDE SEQUENCE [LARGE SCALE GENOMIC DNA]</scope>
    <source>
        <strain evidence="1 2">ATCC 638</strain>
    </source>
</reference>
<proteinExistence type="predicted"/>
<sequence length="238" mass="28258">MDKFETKKIRMEDIEKCVFLHKDGRKVYSDKVLESFFMYIIEEDKVKQGGLNLYIHKAIEDVVFENVEKIYIAGKDKVLALLNVCFEEYCDDDRLRMNFKVKPNENDIVYYTDTRKLNKTIYEQFSDIDSIVRKSKMPIEETNISKLNIELNLVNRPIVKVKRMSKSEYILSRLVNAKNMCVDDLIETIKEFDKKLPGRYEGYLINKGKEEMFYSDIFVEDLLKKEFNKYLDNGKVVL</sequence>
<name>T4VN40_PARBF</name>
<gene>
    <name evidence="1" type="ORF">C672_1867</name>
</gene>
<comment type="caution">
    <text evidence="1">The sequence shown here is derived from an EMBL/GenBank/DDBJ whole genome shotgun (WGS) entry which is preliminary data.</text>
</comment>
<dbReference type="AlphaFoldDB" id="T4VN40"/>
<dbReference type="GeneID" id="67472712"/>
<dbReference type="Proteomes" id="UP000015688">
    <property type="component" value="Unassembled WGS sequence"/>
</dbReference>
<protein>
    <submittedName>
        <fullName evidence="1">Uncharacterized protein</fullName>
    </submittedName>
</protein>